<feature type="transmembrane region" description="Helical" evidence="7">
    <location>
        <begin position="640"/>
        <end position="673"/>
    </location>
</feature>
<dbReference type="EMBL" id="AP019376">
    <property type="protein sequence ID" value="BBH87341.1"/>
    <property type="molecule type" value="Genomic_DNA"/>
</dbReference>
<feature type="transmembrane region" description="Helical" evidence="7">
    <location>
        <begin position="788"/>
        <end position="811"/>
    </location>
</feature>
<dbReference type="InterPro" id="IPR003838">
    <property type="entry name" value="ABC3_permease_C"/>
</dbReference>
<keyword evidence="3 7" id="KW-0812">Transmembrane</keyword>
<keyword evidence="4 7" id="KW-1133">Transmembrane helix</keyword>
<evidence type="ECO:0000256" key="5">
    <source>
        <dbReference type="ARBA" id="ARBA00023136"/>
    </source>
</evidence>
<feature type="domain" description="ABC3 transporter permease C-terminal" evidence="8">
    <location>
        <begin position="793"/>
        <end position="900"/>
    </location>
</feature>
<dbReference type="PANTHER" id="PTHR30572">
    <property type="entry name" value="MEMBRANE COMPONENT OF TRANSPORTER-RELATED"/>
    <property type="match status" value="1"/>
</dbReference>
<dbReference type="GO" id="GO:0005886">
    <property type="term" value="C:plasma membrane"/>
    <property type="evidence" value="ECO:0007669"/>
    <property type="project" value="UniProtKB-SubCell"/>
</dbReference>
<evidence type="ECO:0000259" key="8">
    <source>
        <dbReference type="Pfam" id="PF02687"/>
    </source>
</evidence>
<evidence type="ECO:0000313" key="9">
    <source>
        <dbReference type="EMBL" id="BBH87341.1"/>
    </source>
</evidence>
<gene>
    <name evidence="9" type="ORF">KTC_20920</name>
</gene>
<dbReference type="InterPro" id="IPR050250">
    <property type="entry name" value="Macrolide_Exporter_MacB"/>
</dbReference>
<reference evidence="9" key="1">
    <citation type="submission" date="2018-12" db="EMBL/GenBank/DDBJ databases">
        <title>Novel natural products biosynthetic potential of the class Ktedonobacteria.</title>
        <authorList>
            <person name="Zheng Y."/>
            <person name="Saitou A."/>
            <person name="Wang C.M."/>
            <person name="Toyoda A."/>
            <person name="Minakuchi Y."/>
            <person name="Sekiguchi Y."/>
            <person name="Ueda K."/>
            <person name="Takano H."/>
            <person name="Sakai Y."/>
            <person name="Yokota A."/>
            <person name="Yabe S."/>
        </authorList>
    </citation>
    <scope>NUCLEOTIDE SEQUENCE</scope>
    <source>
        <strain evidence="9">COM3</strain>
    </source>
</reference>
<keyword evidence="5 7" id="KW-0472">Membrane</keyword>
<comment type="subcellular location">
    <subcellularLocation>
        <location evidence="1">Cell membrane</location>
        <topology evidence="1">Multi-pass membrane protein</topology>
    </subcellularLocation>
</comment>
<dbReference type="Pfam" id="PF02687">
    <property type="entry name" value="FtsX"/>
    <property type="match status" value="2"/>
</dbReference>
<dbReference type="AlphaFoldDB" id="A0A455SJ45"/>
<evidence type="ECO:0000256" key="7">
    <source>
        <dbReference type="SAM" id="Phobius"/>
    </source>
</evidence>
<comment type="similarity">
    <text evidence="6">Belongs to the ABC-4 integral membrane protein family.</text>
</comment>
<feature type="domain" description="ABC3 transporter permease C-terminal" evidence="8">
    <location>
        <begin position="598"/>
        <end position="704"/>
    </location>
</feature>
<dbReference type="PANTHER" id="PTHR30572:SF4">
    <property type="entry name" value="ABC TRANSPORTER PERMEASE YTRF"/>
    <property type="match status" value="1"/>
</dbReference>
<evidence type="ECO:0000256" key="2">
    <source>
        <dbReference type="ARBA" id="ARBA00022475"/>
    </source>
</evidence>
<evidence type="ECO:0000256" key="6">
    <source>
        <dbReference type="ARBA" id="ARBA00038076"/>
    </source>
</evidence>
<feature type="transmembrane region" description="Helical" evidence="7">
    <location>
        <begin position="746"/>
        <end position="768"/>
    </location>
</feature>
<organism evidence="9">
    <name type="scientific">Thermosporothrix sp. COM3</name>
    <dbReference type="NCBI Taxonomy" id="2490863"/>
    <lineage>
        <taxon>Bacteria</taxon>
        <taxon>Bacillati</taxon>
        <taxon>Chloroflexota</taxon>
        <taxon>Ktedonobacteria</taxon>
        <taxon>Ktedonobacterales</taxon>
        <taxon>Thermosporotrichaceae</taxon>
        <taxon>Thermosporothrix</taxon>
    </lineage>
</organism>
<evidence type="ECO:0000256" key="4">
    <source>
        <dbReference type="ARBA" id="ARBA00022989"/>
    </source>
</evidence>
<evidence type="ECO:0000256" key="1">
    <source>
        <dbReference type="ARBA" id="ARBA00004651"/>
    </source>
</evidence>
<accession>A0A455SJ45</accession>
<dbReference type="GO" id="GO:0022857">
    <property type="term" value="F:transmembrane transporter activity"/>
    <property type="evidence" value="ECO:0007669"/>
    <property type="project" value="TreeGrafter"/>
</dbReference>
<protein>
    <recommendedName>
        <fullName evidence="8">ABC3 transporter permease C-terminal domain-containing protein</fullName>
    </recommendedName>
</protein>
<feature type="transmembrane region" description="Helical" evidence="7">
    <location>
        <begin position="842"/>
        <end position="864"/>
    </location>
</feature>
<feature type="transmembrane region" description="Helical" evidence="7">
    <location>
        <begin position="598"/>
        <end position="619"/>
    </location>
</feature>
<sequence>MFQAGGRRPWFAASGFLIAACAFLLLNITTQMIVFQSRQVIGQNWRSTYDLVVLSPGSTQGEQVVPPDHLVSLHTGISTAQYEQIKRMAGVEVAAPISFIGNARFPMPTVRLGYEHMPPGFYTLTWTIRAFDGVKEYKEYQRHFLIYGGDVPCDGGVCEWPEQTKQELQQLGVDTYFSVRQGKYFTGMPHPGTFLLAAIDPDAENRLVHLNRSITQGEPLPQQKQLDVYSDLPKVLDGNGEERPNYIVPVLVNQELPQQVTVQASFEKLKTSSGDPHVLLQQNAGNTLQKASVEQILFQGKVPTPQSDVETFMHGVDIEQEGSTLRLRTSEEKSFALNFLSRPTNLQYQFMREKGPDGKSAYQVVPMPQETGSWDEYEGKNLAVRPLEPFPDVQYEETITYGELGSGSYTRLGYAIYNDAAYMLKPQGAFDWHKLSASFRDALNWLPETTYTPVLPTLRYDAQGRPIVPKQVLPTTNPQGLSLQSPLALTTLTAARQILGENCINVIRVRVAGNVTPDEEGWKRVAQVAQKIHEKTGLQALVTLGSSPRPTLVYVPGIKEGVNGYQQTVEPLGWIEERWISIGVGMLYLNQIGMTQNILLGGVLLVCLGYLIVTLSSLMQAQRHSFAILSAIGWKPWHPPLVFLGQVLLLALSGGIVGIGLALAIAAGLGAAIPWEKVVWTLPGIVLLALLSVSVPMWQLWRIKPGELLRQGAIIVRERKRERKGVFRWPLLGMAMRSVMRARWRTWILLGSLFCSSCLLLLTLHGIVQFRATLQGTLLGDYVLLQTAVPQICAILFTTLLAILSLADLLVMQVQQRRKEIGVLRALGWYERLIQRQFLTEGCLLALTGVVPGVLVATGVLLVQRQMPPLLVFASLLGVVFALLLLGVLLGILPALRAIRRLSLLDVLRAE</sequence>
<name>A0A455SJ45_9CHLR</name>
<proteinExistence type="inferred from homology"/>
<evidence type="ECO:0000256" key="3">
    <source>
        <dbReference type="ARBA" id="ARBA00022692"/>
    </source>
</evidence>
<keyword evidence="2" id="KW-1003">Cell membrane</keyword>
<dbReference type="PROSITE" id="PS51257">
    <property type="entry name" value="PROKAR_LIPOPROTEIN"/>
    <property type="match status" value="1"/>
</dbReference>
<feature type="transmembrane region" description="Helical" evidence="7">
    <location>
        <begin position="870"/>
        <end position="893"/>
    </location>
</feature>
<feature type="transmembrane region" description="Helical" evidence="7">
    <location>
        <begin position="679"/>
        <end position="701"/>
    </location>
</feature>